<feature type="compositionally biased region" description="Polar residues" evidence="1">
    <location>
        <begin position="32"/>
        <end position="47"/>
    </location>
</feature>
<reference evidence="2" key="1">
    <citation type="submission" date="2021-01" db="EMBL/GenBank/DDBJ databases">
        <title>Chromosome-level genome assembly of a human fungal pathogen reveals clustering of transcriptionally co-regulated genes.</title>
        <authorList>
            <person name="Voorhies M."/>
            <person name="Cohen S."/>
            <person name="Shea T.P."/>
            <person name="Petrus S."/>
            <person name="Munoz J.F."/>
            <person name="Poplawski S."/>
            <person name="Goldman W.E."/>
            <person name="Michael T."/>
            <person name="Cuomo C.A."/>
            <person name="Sil A."/>
            <person name="Beyhan S."/>
        </authorList>
    </citation>
    <scope>NUCLEOTIDE SEQUENCE</scope>
    <source>
        <strain evidence="2">H88</strain>
    </source>
</reference>
<evidence type="ECO:0000313" key="3">
    <source>
        <dbReference type="Proteomes" id="UP000663419"/>
    </source>
</evidence>
<dbReference type="EMBL" id="CP069102">
    <property type="protein sequence ID" value="QSS49964.1"/>
    <property type="molecule type" value="Genomic_DNA"/>
</dbReference>
<gene>
    <name evidence="2" type="ORF">I7I53_10492</name>
</gene>
<evidence type="ECO:0000256" key="1">
    <source>
        <dbReference type="SAM" id="MobiDB-lite"/>
    </source>
</evidence>
<proteinExistence type="predicted"/>
<feature type="region of interest" description="Disordered" evidence="1">
    <location>
        <begin position="1"/>
        <end position="47"/>
    </location>
</feature>
<protein>
    <submittedName>
        <fullName evidence="2">Uncharacterized protein</fullName>
    </submittedName>
</protein>
<evidence type="ECO:0000313" key="2">
    <source>
        <dbReference type="EMBL" id="QSS49964.1"/>
    </source>
</evidence>
<organism evidence="2 3">
    <name type="scientific">Ajellomyces capsulatus (strain H88)</name>
    <name type="common">Darling's disease fungus</name>
    <name type="synonym">Histoplasma capsulatum</name>
    <dbReference type="NCBI Taxonomy" id="544711"/>
    <lineage>
        <taxon>Eukaryota</taxon>
        <taxon>Fungi</taxon>
        <taxon>Dikarya</taxon>
        <taxon>Ascomycota</taxon>
        <taxon>Pezizomycotina</taxon>
        <taxon>Eurotiomycetes</taxon>
        <taxon>Eurotiomycetidae</taxon>
        <taxon>Onygenales</taxon>
        <taxon>Ajellomycetaceae</taxon>
        <taxon>Histoplasma</taxon>
    </lineage>
</organism>
<sequence length="77" mass="8185">MNVSHAVQRHPSFDSTMNEPRIGPATGPTKVATANTAPPTPRVTGSQMSKMIPAMVAPVEAPNIPIRNRKIKIVSAL</sequence>
<dbReference type="AlphaFoldDB" id="A0A8A1LBY5"/>
<dbReference type="VEuPathDB" id="FungiDB:I7I53_10492"/>
<name>A0A8A1LBY5_AJEC8</name>
<accession>A0A8A1LBY5</accession>
<dbReference type="Proteomes" id="UP000663419">
    <property type="component" value="Chromosome 1"/>
</dbReference>